<protein>
    <submittedName>
        <fullName evidence="2">3'-5' exonuclease</fullName>
    </submittedName>
</protein>
<dbReference type="GO" id="GO:0003676">
    <property type="term" value="F:nucleic acid binding"/>
    <property type="evidence" value="ECO:0007669"/>
    <property type="project" value="InterPro"/>
</dbReference>
<feature type="domain" description="3'-5' exonuclease" evidence="1">
    <location>
        <begin position="23"/>
        <end position="190"/>
    </location>
</feature>
<proteinExistence type="predicted"/>
<evidence type="ECO:0000259" key="1">
    <source>
        <dbReference type="SMART" id="SM00474"/>
    </source>
</evidence>
<dbReference type="GO" id="GO:0006139">
    <property type="term" value="P:nucleobase-containing compound metabolic process"/>
    <property type="evidence" value="ECO:0007669"/>
    <property type="project" value="InterPro"/>
</dbReference>
<evidence type="ECO:0000313" key="3">
    <source>
        <dbReference type="Proteomes" id="UP000184050"/>
    </source>
</evidence>
<dbReference type="InterPro" id="IPR002562">
    <property type="entry name" value="3'-5'_exonuclease_dom"/>
</dbReference>
<dbReference type="GO" id="GO:0008408">
    <property type="term" value="F:3'-5' exonuclease activity"/>
    <property type="evidence" value="ECO:0007669"/>
    <property type="project" value="InterPro"/>
</dbReference>
<dbReference type="CDD" id="cd06141">
    <property type="entry name" value="WRN_exo"/>
    <property type="match status" value="1"/>
</dbReference>
<dbReference type="InterPro" id="IPR052408">
    <property type="entry name" value="Exonuclease_MUT-7-like"/>
</dbReference>
<dbReference type="Pfam" id="PF01612">
    <property type="entry name" value="DNA_pol_A_exo1"/>
    <property type="match status" value="1"/>
</dbReference>
<accession>A0A1M6J7Q2</accession>
<keyword evidence="2" id="KW-0540">Nuclease</keyword>
<dbReference type="InterPro" id="IPR036397">
    <property type="entry name" value="RNaseH_sf"/>
</dbReference>
<dbReference type="Proteomes" id="UP000184050">
    <property type="component" value="Unassembled WGS sequence"/>
</dbReference>
<dbReference type="PANTHER" id="PTHR47765">
    <property type="entry name" value="3'-5' EXONUCLEASE DOMAIN-CONTAINING PROTEIN"/>
    <property type="match status" value="1"/>
</dbReference>
<name>A0A1M6J7Q2_9BACT</name>
<sequence length="190" mass="21458">MFKESITKEELTDLPLRWFEGKIVVVDKPEQVKGIARLLASYPVIGFDTETRPSFKKGKTNKVALLQLSTPDQAFLFRVNKIGLPKEIRKILANPEIIKPGVAIRDDIKGLKEINPFEPGGFIELQDFAKELGIQNFSLKKLAAITCNFRISKSQQLSNWEADSLTDAQQVYAATDAWVSLRIYENFANN</sequence>
<dbReference type="AlphaFoldDB" id="A0A1M6J7Q2"/>
<dbReference type="Gene3D" id="3.30.420.10">
    <property type="entry name" value="Ribonuclease H-like superfamily/Ribonuclease H"/>
    <property type="match status" value="1"/>
</dbReference>
<evidence type="ECO:0000313" key="2">
    <source>
        <dbReference type="EMBL" id="SHJ42702.1"/>
    </source>
</evidence>
<organism evidence="2 3">
    <name type="scientific">Tangfeifania diversioriginum</name>
    <dbReference type="NCBI Taxonomy" id="1168035"/>
    <lineage>
        <taxon>Bacteria</taxon>
        <taxon>Pseudomonadati</taxon>
        <taxon>Bacteroidota</taxon>
        <taxon>Bacteroidia</taxon>
        <taxon>Marinilabiliales</taxon>
        <taxon>Prolixibacteraceae</taxon>
        <taxon>Tangfeifania</taxon>
    </lineage>
</organism>
<keyword evidence="3" id="KW-1185">Reference proteome</keyword>
<dbReference type="STRING" id="1168035.SAMN05444280_11927"/>
<reference evidence="2 3" key="1">
    <citation type="submission" date="2016-11" db="EMBL/GenBank/DDBJ databases">
        <authorList>
            <person name="Jaros S."/>
            <person name="Januszkiewicz K."/>
            <person name="Wedrychowicz H."/>
        </authorList>
    </citation>
    <scope>NUCLEOTIDE SEQUENCE [LARGE SCALE GENOMIC DNA]</scope>
    <source>
        <strain evidence="2 3">DSM 27063</strain>
    </source>
</reference>
<dbReference type="OrthoDB" id="9793333at2"/>
<dbReference type="PANTHER" id="PTHR47765:SF2">
    <property type="entry name" value="EXONUCLEASE MUT-7 HOMOLOG"/>
    <property type="match status" value="1"/>
</dbReference>
<keyword evidence="2" id="KW-0378">Hydrolase</keyword>
<dbReference type="RefSeq" id="WP_073169994.1">
    <property type="nucleotide sequence ID" value="NZ_FQZE01000019.1"/>
</dbReference>
<dbReference type="SUPFAM" id="SSF53098">
    <property type="entry name" value="Ribonuclease H-like"/>
    <property type="match status" value="1"/>
</dbReference>
<keyword evidence="2" id="KW-0269">Exonuclease</keyword>
<dbReference type="InterPro" id="IPR012337">
    <property type="entry name" value="RNaseH-like_sf"/>
</dbReference>
<gene>
    <name evidence="2" type="ORF">SAMN05444280_11927</name>
</gene>
<dbReference type="SMART" id="SM00474">
    <property type="entry name" value="35EXOc"/>
    <property type="match status" value="1"/>
</dbReference>
<dbReference type="EMBL" id="FQZE01000019">
    <property type="protein sequence ID" value="SHJ42702.1"/>
    <property type="molecule type" value="Genomic_DNA"/>
</dbReference>